<reference evidence="1" key="1">
    <citation type="submission" date="2019-08" db="EMBL/GenBank/DDBJ databases">
        <authorList>
            <person name="Kucharzyk K."/>
            <person name="Murdoch R.W."/>
            <person name="Higgins S."/>
            <person name="Loffler F."/>
        </authorList>
    </citation>
    <scope>NUCLEOTIDE SEQUENCE</scope>
</reference>
<comment type="caution">
    <text evidence="1">The sequence shown here is derived from an EMBL/GenBank/DDBJ whole genome shotgun (WGS) entry which is preliminary data.</text>
</comment>
<sequence>MKKENQKNSQDEHIGQEICPLCLLEKPEKSQNKQQGSQNKISGAGFTENILFVVTDFHAYFLRVYLLGYIGFLLKTGYGIDHCVGLLPVATFKRSARL</sequence>
<protein>
    <submittedName>
        <fullName evidence="1">Uncharacterized protein</fullName>
    </submittedName>
</protein>
<proteinExistence type="predicted"/>
<accession>A0A645IRQ1</accession>
<dbReference type="EMBL" id="VSSQ01121294">
    <property type="protein sequence ID" value="MPN53786.1"/>
    <property type="molecule type" value="Genomic_DNA"/>
</dbReference>
<gene>
    <name evidence="1" type="ORF">SDC9_201452</name>
</gene>
<evidence type="ECO:0000313" key="1">
    <source>
        <dbReference type="EMBL" id="MPN53786.1"/>
    </source>
</evidence>
<name>A0A645IRQ1_9ZZZZ</name>
<dbReference type="AlphaFoldDB" id="A0A645IRQ1"/>
<organism evidence="1">
    <name type="scientific">bioreactor metagenome</name>
    <dbReference type="NCBI Taxonomy" id="1076179"/>
    <lineage>
        <taxon>unclassified sequences</taxon>
        <taxon>metagenomes</taxon>
        <taxon>ecological metagenomes</taxon>
    </lineage>
</organism>